<protein>
    <submittedName>
        <fullName evidence="4">ABC transporter substrate-binding protein</fullName>
    </submittedName>
</protein>
<gene>
    <name evidence="4" type="ORF">PSDVSF_13790</name>
</gene>
<dbReference type="Gene3D" id="3.40.190.10">
    <property type="entry name" value="Periplasmic binding protein-like II"/>
    <property type="match status" value="1"/>
</dbReference>
<evidence type="ECO:0000259" key="3">
    <source>
        <dbReference type="Pfam" id="PF00496"/>
    </source>
</evidence>
<keyword evidence="1 2" id="KW-0732">Signal</keyword>
<dbReference type="CDD" id="cd08497">
    <property type="entry name" value="MbnE-like"/>
    <property type="match status" value="1"/>
</dbReference>
<dbReference type="SUPFAM" id="SSF53850">
    <property type="entry name" value="Periplasmic binding protein-like II"/>
    <property type="match status" value="1"/>
</dbReference>
<organism evidence="4 5">
    <name type="scientific">Pseudodesulfovibrio sediminis</name>
    <dbReference type="NCBI Taxonomy" id="2810563"/>
    <lineage>
        <taxon>Bacteria</taxon>
        <taxon>Pseudomonadati</taxon>
        <taxon>Thermodesulfobacteriota</taxon>
        <taxon>Desulfovibrionia</taxon>
        <taxon>Desulfovibrionales</taxon>
        <taxon>Desulfovibrionaceae</taxon>
    </lineage>
</organism>
<proteinExistence type="predicted"/>
<feature type="chain" id="PRO_5045083038" evidence="2">
    <location>
        <begin position="23"/>
        <end position="610"/>
    </location>
</feature>
<keyword evidence="5" id="KW-1185">Reference proteome</keyword>
<dbReference type="InterPro" id="IPR030678">
    <property type="entry name" value="Peptide/Ni-bd"/>
</dbReference>
<feature type="signal peptide" evidence="2">
    <location>
        <begin position="1"/>
        <end position="22"/>
    </location>
</feature>
<dbReference type="InterPro" id="IPR039424">
    <property type="entry name" value="SBP_5"/>
</dbReference>
<evidence type="ECO:0000256" key="2">
    <source>
        <dbReference type="SAM" id="SignalP"/>
    </source>
</evidence>
<dbReference type="Proteomes" id="UP001053296">
    <property type="component" value="Chromosome"/>
</dbReference>
<accession>A0ABM7P5D8</accession>
<reference evidence="4" key="1">
    <citation type="journal article" date="2022" name="Arch. Microbiol.">
        <title>Pseudodesulfovibrio sediminis sp. nov., a mesophilic and neutrophilic sulfate-reducing bacterium isolated from sediment of a brackish lake.</title>
        <authorList>
            <person name="Takahashi A."/>
            <person name="Kojima H."/>
            <person name="Watanabe M."/>
            <person name="Fukui M."/>
        </authorList>
    </citation>
    <scope>NUCLEOTIDE SEQUENCE</scope>
    <source>
        <strain evidence="4">SF6</strain>
    </source>
</reference>
<dbReference type="InterPro" id="IPR000914">
    <property type="entry name" value="SBP_5_dom"/>
</dbReference>
<dbReference type="Pfam" id="PF00496">
    <property type="entry name" value="SBP_bac_5"/>
    <property type="match status" value="1"/>
</dbReference>
<dbReference type="PIRSF" id="PIRSF002741">
    <property type="entry name" value="MppA"/>
    <property type="match status" value="1"/>
</dbReference>
<dbReference type="EMBL" id="AP024485">
    <property type="protein sequence ID" value="BCS88137.1"/>
    <property type="molecule type" value="Genomic_DNA"/>
</dbReference>
<dbReference type="Gene3D" id="3.10.105.10">
    <property type="entry name" value="Dipeptide-binding Protein, Domain 3"/>
    <property type="match status" value="1"/>
</dbReference>
<sequence>MTTLRHILFCLGWLLYCTPAFAGSQQVLFIDTLPRQFQIPSHFAYADPNALKGGSLRLSASGSFDSFNPYIPYGVQAAGVSLTTGTLTAASRDNPFVQYPYVAEKFEIAKDNGWIIFHINPKACFYDGHPVSADDLVFTFNTLMTEGTPRYKQYYKAVDHIEKVNPLAVKFVFKEKNNRELPVIVGQLPVLPAHWWKDRDFTKASLEPPLGCGPYRIKSFRTGYTVELERVKKWWGKDLTISKGRYNFDSVIYNYYRDRTVAGEAFRAGEFDFIVENTAKNWVHDYTGPAFNQGLINRLELKHSRNAGMPGFYFNTDRPLFADRHVRQALALVFDFEWTNKTLFYGQYTRCNSFFSNSELASTGLPTEQEAALLLPWKTHLPPELFTSAFVTPKSNGTGRIRTRLQKALSLLKKAGWQLKDGVLSNASGTPFTFELLLRSGSLERVALPFRHNLKRLGITMDITMADTTRYIRRTRDHDYDMIYATIPQSDHPGNEQRNYWASTSANTPGSRNWAGVSSPAVDDLINKLIGAQNKLELLTATHALDRALLWNYYVIPGWYSPVDRLAYWDKFGIPQTRPKRGVDIFSWWVDPTKDQRIQNSAYRSGDAGR</sequence>
<evidence type="ECO:0000256" key="1">
    <source>
        <dbReference type="ARBA" id="ARBA00022729"/>
    </source>
</evidence>
<evidence type="ECO:0000313" key="4">
    <source>
        <dbReference type="EMBL" id="BCS88137.1"/>
    </source>
</evidence>
<evidence type="ECO:0000313" key="5">
    <source>
        <dbReference type="Proteomes" id="UP001053296"/>
    </source>
</evidence>
<name>A0ABM7P5D8_9BACT</name>
<feature type="domain" description="Solute-binding protein family 5" evidence="3">
    <location>
        <begin position="99"/>
        <end position="506"/>
    </location>
</feature>
<dbReference type="PANTHER" id="PTHR30290:SF64">
    <property type="entry name" value="ABC TRANSPORTER PERIPLASMIC BINDING PROTEIN"/>
    <property type="match status" value="1"/>
</dbReference>
<dbReference type="PANTHER" id="PTHR30290">
    <property type="entry name" value="PERIPLASMIC BINDING COMPONENT OF ABC TRANSPORTER"/>
    <property type="match status" value="1"/>
</dbReference>
<dbReference type="RefSeq" id="WP_229595510.1">
    <property type="nucleotide sequence ID" value="NZ_AP024485.1"/>
</dbReference>